<proteinExistence type="predicted"/>
<dbReference type="Gene3D" id="3.80.10.10">
    <property type="entry name" value="Ribonuclease Inhibitor"/>
    <property type="match status" value="1"/>
</dbReference>
<dbReference type="InterPro" id="IPR032675">
    <property type="entry name" value="LRR_dom_sf"/>
</dbReference>
<dbReference type="EMBL" id="JAAAIL010000848">
    <property type="protein sequence ID" value="KAG0272843.1"/>
    <property type="molecule type" value="Genomic_DNA"/>
</dbReference>
<evidence type="ECO:0000313" key="2">
    <source>
        <dbReference type="Proteomes" id="UP001194580"/>
    </source>
</evidence>
<organism evidence="1 2">
    <name type="scientific">Linnemannia exigua</name>
    <dbReference type="NCBI Taxonomy" id="604196"/>
    <lineage>
        <taxon>Eukaryota</taxon>
        <taxon>Fungi</taxon>
        <taxon>Fungi incertae sedis</taxon>
        <taxon>Mucoromycota</taxon>
        <taxon>Mortierellomycotina</taxon>
        <taxon>Mortierellomycetes</taxon>
        <taxon>Mortierellales</taxon>
        <taxon>Mortierellaceae</taxon>
        <taxon>Linnemannia</taxon>
    </lineage>
</organism>
<reference evidence="1" key="1">
    <citation type="journal article" date="2020" name="Fungal Divers.">
        <title>Resolving the Mortierellaceae phylogeny through synthesis of multi-gene phylogenetics and phylogenomics.</title>
        <authorList>
            <person name="Vandepol N."/>
            <person name="Liber J."/>
            <person name="Desiro A."/>
            <person name="Na H."/>
            <person name="Kennedy M."/>
            <person name="Barry K."/>
            <person name="Grigoriev I.V."/>
            <person name="Miller A.N."/>
            <person name="O'Donnell K."/>
            <person name="Stajich J.E."/>
            <person name="Bonito G."/>
        </authorList>
    </citation>
    <scope>NUCLEOTIDE SEQUENCE</scope>
    <source>
        <strain evidence="1">NRRL 28262</strain>
    </source>
</reference>
<keyword evidence="2" id="KW-1185">Reference proteome</keyword>
<dbReference type="AlphaFoldDB" id="A0AAD4H4B2"/>
<protein>
    <recommendedName>
        <fullName evidence="3">F-box domain-containing protein</fullName>
    </recommendedName>
</protein>
<evidence type="ECO:0000313" key="1">
    <source>
        <dbReference type="EMBL" id="KAG0272843.1"/>
    </source>
</evidence>
<dbReference type="Proteomes" id="UP001194580">
    <property type="component" value="Unassembled WGS sequence"/>
</dbReference>
<dbReference type="SUPFAM" id="SSF52058">
    <property type="entry name" value="L domain-like"/>
    <property type="match status" value="1"/>
</dbReference>
<name>A0AAD4H4B2_9FUNG</name>
<gene>
    <name evidence="1" type="ORF">BGZ95_011360</name>
</gene>
<comment type="caution">
    <text evidence="1">The sequence shown here is derived from an EMBL/GenBank/DDBJ whole genome shotgun (WGS) entry which is preliminary data.</text>
</comment>
<sequence length="867" mass="99272">MAESPLPLECLRIIIQHLYNSKDTPSLVTLLCVNRFFANATLPILYSDPYDLISYLKSSSSGIFYTSEGMPEFRDSRRQRNTTLLTRTLLRQVPPEATSELVRAVYFTKQDFDGDYDPWPTAPAITTTTTTTAPTSTPTMAPAVAGSAQSASSYTPILHYLPHVIHFPTDKFARWGPNNRRLSHYIKKTKFFDRSRELDLYRASYNAGSHRWRFDDPLLIQELDRELLWALCVPESTRSLSILVSDVSRYLDRVERFTALESLKFLIDKDLFVHESYGLSLPPDEKVLEDARRVELGRCLELAVEFVKEHARIHKGVLLKAIILTPLCLGIHLHSIQQRMTKYLPLVHNPTSLVYGTRDYFKFLYSSEDINLHYLESFSNWGCYSKDNAILNTLPPFLHRCRALKSVKMILFGEDQFAWAAQERRDYEVQLTKNQDDTPKLSLVPVKEVTLQFGGQIRGQPIDSIAHGFCNTLESYDMAGWRKFLHRHLEPAVFGKGWNLPRLHTLVATTSKGRLTIHPDALSGCPALETLTLEDSVNIYTADEIPSWSPAHLPRVTSLKLGGTMTRLFHPDTLHSTSCLEVLTLTHDSTKLHEREYDYDDLDAVGEYPSEEEDEDEDWEEPITPSLHPDLNHLCLLGQQQQEGWSGLPSPTTTLTTTPLTRPKWTWDWHLPHLRQLDLCGEFAFFFQFRMLRHTPSLASLHLENRTPEGQYERTVTVDELRNTNGGEDTGFINLPHLNRFLLVARWTIGPQFWQTLFGKVMPAVESLREDKCIGYTLQDWFEATTSLKKLRYAGSMLKVEDKAVPLSFGLSELNFGLLGHVEGCAMFYFRYVSKLAPGCEEEDPYAVRIYDPDSCQYLRLPSSSWK</sequence>
<evidence type="ECO:0008006" key="3">
    <source>
        <dbReference type="Google" id="ProtNLM"/>
    </source>
</evidence>
<accession>A0AAD4H4B2</accession>